<evidence type="ECO:0000313" key="8">
    <source>
        <dbReference type="EMBL" id="CBY21057.1"/>
    </source>
</evidence>
<feature type="active site" description="Glycyl thioester intermediate" evidence="5">
    <location>
        <position position="89"/>
    </location>
</feature>
<reference evidence="8" key="1">
    <citation type="journal article" date="2010" name="Science">
        <title>Plasticity of animal genome architecture unmasked by rapid evolution of a pelagic tunicate.</title>
        <authorList>
            <person name="Denoeud F."/>
            <person name="Henriet S."/>
            <person name="Mungpakdee S."/>
            <person name="Aury J.M."/>
            <person name="Da Silva C."/>
            <person name="Brinkmann H."/>
            <person name="Mikhaleva J."/>
            <person name="Olsen L.C."/>
            <person name="Jubin C."/>
            <person name="Canestro C."/>
            <person name="Bouquet J.M."/>
            <person name="Danks G."/>
            <person name="Poulain J."/>
            <person name="Campsteijn C."/>
            <person name="Adamski M."/>
            <person name="Cross I."/>
            <person name="Yadetie F."/>
            <person name="Muffato M."/>
            <person name="Louis A."/>
            <person name="Butcher S."/>
            <person name="Tsagkogeorga G."/>
            <person name="Konrad A."/>
            <person name="Singh S."/>
            <person name="Jensen M.F."/>
            <person name="Cong E.H."/>
            <person name="Eikeseth-Otteraa H."/>
            <person name="Noel B."/>
            <person name="Anthouard V."/>
            <person name="Porcel B.M."/>
            <person name="Kachouri-Lafond R."/>
            <person name="Nishino A."/>
            <person name="Ugolini M."/>
            <person name="Chourrout P."/>
            <person name="Nishida H."/>
            <person name="Aasland R."/>
            <person name="Huzurbazar S."/>
            <person name="Westhof E."/>
            <person name="Delsuc F."/>
            <person name="Lehrach H."/>
            <person name="Reinhardt R."/>
            <person name="Weissenbach J."/>
            <person name="Roy S.W."/>
            <person name="Artiguenave F."/>
            <person name="Postlethwait J.H."/>
            <person name="Manak J.R."/>
            <person name="Thompson E.M."/>
            <person name="Jaillon O."/>
            <person name="Du Pasquier L."/>
            <person name="Boudinot P."/>
            <person name="Liberles D.A."/>
            <person name="Volff J.N."/>
            <person name="Philippe H."/>
            <person name="Lenhard B."/>
            <person name="Roest Crollius H."/>
            <person name="Wincker P."/>
            <person name="Chourrout D."/>
        </authorList>
    </citation>
    <scope>NUCLEOTIDE SEQUENCE [LARGE SCALE GENOMIC DNA]</scope>
</reference>
<keyword evidence="3" id="KW-0808">Transferase</keyword>
<comment type="similarity">
    <text evidence="6">Belongs to the ubiquitin-conjugating enzyme family.</text>
</comment>
<keyword evidence="6" id="KW-0067">ATP-binding</keyword>
<organism evidence="8">
    <name type="scientific">Oikopleura dioica</name>
    <name type="common">Tunicate</name>
    <dbReference type="NCBI Taxonomy" id="34765"/>
    <lineage>
        <taxon>Eukaryota</taxon>
        <taxon>Metazoa</taxon>
        <taxon>Chordata</taxon>
        <taxon>Tunicata</taxon>
        <taxon>Appendicularia</taxon>
        <taxon>Copelata</taxon>
        <taxon>Oikopleuridae</taxon>
        <taxon>Oikopleura</taxon>
    </lineage>
</organism>
<dbReference type="InterPro" id="IPR000608">
    <property type="entry name" value="UBC"/>
</dbReference>
<dbReference type="EC" id="2.3.2.23" evidence="2"/>
<dbReference type="Pfam" id="PF00179">
    <property type="entry name" value="UQ_con"/>
    <property type="match status" value="1"/>
</dbReference>
<dbReference type="InterPro" id="IPR016135">
    <property type="entry name" value="UBQ-conjugating_enzyme/RWD"/>
</dbReference>
<evidence type="ECO:0000256" key="5">
    <source>
        <dbReference type="PROSITE-ProRule" id="PRU10133"/>
    </source>
</evidence>
<keyword evidence="4 6" id="KW-0833">Ubl conjugation pathway</keyword>
<evidence type="ECO:0000256" key="2">
    <source>
        <dbReference type="ARBA" id="ARBA00012486"/>
    </source>
</evidence>
<gene>
    <name evidence="8" type="ORF">GSOID_T00008810001</name>
</gene>
<protein>
    <recommendedName>
        <fullName evidence="2">E2 ubiquitin-conjugating enzyme</fullName>
        <ecNumber evidence="2">2.3.2.23</ecNumber>
    </recommendedName>
</protein>
<dbReference type="SUPFAM" id="SSF54495">
    <property type="entry name" value="UBC-like"/>
    <property type="match status" value="1"/>
</dbReference>
<name>E4WVA4_OIKDI</name>
<keyword evidence="9" id="KW-1185">Reference proteome</keyword>
<evidence type="ECO:0000256" key="6">
    <source>
        <dbReference type="RuleBase" id="RU362109"/>
    </source>
</evidence>
<dbReference type="GO" id="GO:0005524">
    <property type="term" value="F:ATP binding"/>
    <property type="evidence" value="ECO:0007669"/>
    <property type="project" value="UniProtKB-UniRule"/>
</dbReference>
<proteinExistence type="inferred from homology"/>
<dbReference type="OrthoDB" id="9973183at2759"/>
<dbReference type="CDD" id="cd23801">
    <property type="entry name" value="UBCc_UBE2L3"/>
    <property type="match status" value="1"/>
</dbReference>
<evidence type="ECO:0000256" key="4">
    <source>
        <dbReference type="ARBA" id="ARBA00022786"/>
    </source>
</evidence>
<dbReference type="PROSITE" id="PS00183">
    <property type="entry name" value="UBC_1"/>
    <property type="match status" value="1"/>
</dbReference>
<dbReference type="GO" id="GO:0061631">
    <property type="term" value="F:ubiquitin conjugating enzyme activity"/>
    <property type="evidence" value="ECO:0007669"/>
    <property type="project" value="UniProtKB-EC"/>
</dbReference>
<evidence type="ECO:0000256" key="1">
    <source>
        <dbReference type="ARBA" id="ARBA00000485"/>
    </source>
</evidence>
<dbReference type="Gene3D" id="3.10.110.10">
    <property type="entry name" value="Ubiquitin Conjugating Enzyme"/>
    <property type="match status" value="1"/>
</dbReference>
<dbReference type="FunFam" id="3.10.110.10:FF:000011">
    <property type="entry name" value="Ubiquitin-conjugating enzyme E2 L3"/>
    <property type="match status" value="1"/>
</dbReference>
<keyword evidence="6" id="KW-0547">Nucleotide-binding</keyword>
<feature type="domain" description="UBC core" evidence="7">
    <location>
        <begin position="2"/>
        <end position="152"/>
    </location>
</feature>
<dbReference type="SMART" id="SM00212">
    <property type="entry name" value="UBCc"/>
    <property type="match status" value="1"/>
</dbReference>
<dbReference type="FunCoup" id="E4WVA4">
    <property type="interactions" value="508"/>
</dbReference>
<dbReference type="InterPro" id="IPR023313">
    <property type="entry name" value="UBQ-conjugating_AS"/>
</dbReference>
<comment type="catalytic activity">
    <reaction evidence="1">
        <text>S-ubiquitinyl-[E1 ubiquitin-activating enzyme]-L-cysteine + [E2 ubiquitin-conjugating enzyme]-L-cysteine = [E1 ubiquitin-activating enzyme]-L-cysteine + S-ubiquitinyl-[E2 ubiquitin-conjugating enzyme]-L-cysteine.</text>
        <dbReference type="EC" id="2.3.2.23"/>
    </reaction>
</comment>
<evidence type="ECO:0000259" key="7">
    <source>
        <dbReference type="PROSITE" id="PS50127"/>
    </source>
</evidence>
<evidence type="ECO:0000256" key="3">
    <source>
        <dbReference type="ARBA" id="ARBA00022679"/>
    </source>
</evidence>
<dbReference type="InterPro" id="IPR050113">
    <property type="entry name" value="Ub_conjugating_enzyme"/>
</dbReference>
<dbReference type="AlphaFoldDB" id="E4WVA4"/>
<accession>E4WVA4</accession>
<dbReference type="PROSITE" id="PS50127">
    <property type="entry name" value="UBC_2"/>
    <property type="match status" value="1"/>
</dbReference>
<sequence>MAATRRLQKELADLQKSDKPEILQVKDLGPANDQILKWNGTIFPEKEPYNKGAFTVNLEFPVEYPFKPPKVTFKTPIYHPNVDEKGSICLSVVDKEHWKPATKIEHILTELVRLIETPECDHPLRTDIATEFQKDYKSFVKSAEDHAKKHAPRS</sequence>
<dbReference type="PANTHER" id="PTHR24067">
    <property type="entry name" value="UBIQUITIN-CONJUGATING ENZYME E2"/>
    <property type="match status" value="1"/>
</dbReference>
<dbReference type="EMBL" id="FN653017">
    <property type="protein sequence ID" value="CBY21057.1"/>
    <property type="molecule type" value="Genomic_DNA"/>
</dbReference>
<dbReference type="Proteomes" id="UP000001307">
    <property type="component" value="Unassembled WGS sequence"/>
</dbReference>
<dbReference type="InParanoid" id="E4WVA4"/>
<evidence type="ECO:0000313" key="9">
    <source>
        <dbReference type="Proteomes" id="UP000001307"/>
    </source>
</evidence>